<feature type="compositionally biased region" description="Polar residues" evidence="1">
    <location>
        <begin position="41"/>
        <end position="59"/>
    </location>
</feature>
<evidence type="ECO:0000313" key="2">
    <source>
        <dbReference type="EMBL" id="KEZ49059.1"/>
    </source>
</evidence>
<dbReference type="EMBL" id="JNVC02000013">
    <property type="protein sequence ID" value="KEZ49059.1"/>
    <property type="molecule type" value="Genomic_DNA"/>
</dbReference>
<dbReference type="PROSITE" id="PS51257">
    <property type="entry name" value="PROKAR_LIPOPROTEIN"/>
    <property type="match status" value="1"/>
</dbReference>
<evidence type="ECO:0000313" key="3">
    <source>
        <dbReference type="Proteomes" id="UP000028549"/>
    </source>
</evidence>
<feature type="compositionally biased region" description="Basic and acidic residues" evidence="1">
    <location>
        <begin position="28"/>
        <end position="39"/>
    </location>
</feature>
<keyword evidence="3" id="KW-1185">Reference proteome</keyword>
<dbReference type="AlphaFoldDB" id="A0A084GNZ7"/>
<dbReference type="RefSeq" id="WP_029566585.1">
    <property type="nucleotide sequence ID" value="NZ_CP176757.1"/>
</dbReference>
<evidence type="ECO:0008006" key="4">
    <source>
        <dbReference type="Google" id="ProtNLM"/>
    </source>
</evidence>
<gene>
    <name evidence="2" type="ORF">GS18_0216770</name>
</gene>
<evidence type="ECO:0000256" key="1">
    <source>
        <dbReference type="SAM" id="MobiDB-lite"/>
    </source>
</evidence>
<reference evidence="2 3" key="1">
    <citation type="journal article" date="2005" name="Int. J. Syst. Evol. Microbiol.">
        <title>Bacillus cibi sp. nov., isolated from jeotgal, a traditional Korean fermented seafood.</title>
        <authorList>
            <person name="Yoon J.H."/>
            <person name="Lee C.H."/>
            <person name="Oh T.K."/>
        </authorList>
    </citation>
    <scope>NUCLEOTIDE SEQUENCE [LARGE SCALE GENOMIC DNA]</scope>
    <source>
        <strain evidence="2 3">DSM 16189</strain>
    </source>
</reference>
<sequence>MKMLWILFLILVLGACDNPSNQSEIQPESDKGSELKRTGEGVSNNRGTTEQNPNFLNLSKNREQNEDEMDKLHEVIRNDPSLKIENITMNGGKISVDVVSSKEMSDHEMADKQKELQRKMQNIIPRYDVHVDLEAK</sequence>
<feature type="region of interest" description="Disordered" evidence="1">
    <location>
        <begin position="19"/>
        <end position="68"/>
    </location>
</feature>
<organism evidence="2 3">
    <name type="scientific">Metabacillus indicus</name>
    <name type="common">Bacillus indicus</name>
    <dbReference type="NCBI Taxonomy" id="246786"/>
    <lineage>
        <taxon>Bacteria</taxon>
        <taxon>Bacillati</taxon>
        <taxon>Bacillota</taxon>
        <taxon>Bacilli</taxon>
        <taxon>Bacillales</taxon>
        <taxon>Bacillaceae</taxon>
        <taxon>Metabacillus</taxon>
    </lineage>
</organism>
<name>A0A084GNZ7_METID</name>
<protein>
    <recommendedName>
        <fullName evidence="4">Sporulation protein</fullName>
    </recommendedName>
</protein>
<comment type="caution">
    <text evidence="2">The sequence shown here is derived from an EMBL/GenBank/DDBJ whole genome shotgun (WGS) entry which is preliminary data.</text>
</comment>
<dbReference type="Proteomes" id="UP000028549">
    <property type="component" value="Unassembled WGS sequence"/>
</dbReference>
<accession>A0A084GNZ7</accession>
<dbReference type="OrthoDB" id="2928336at2"/>
<proteinExistence type="predicted"/>